<evidence type="ECO:0000313" key="2">
    <source>
        <dbReference type="Proteomes" id="UP000189857"/>
    </source>
</evidence>
<accession>A0A1T4QP12</accession>
<organism evidence="1 2">
    <name type="scientific">Eubacterium ruminantium</name>
    <dbReference type="NCBI Taxonomy" id="42322"/>
    <lineage>
        <taxon>Bacteria</taxon>
        <taxon>Bacillati</taxon>
        <taxon>Bacillota</taxon>
        <taxon>Clostridia</taxon>
        <taxon>Eubacteriales</taxon>
        <taxon>Eubacteriaceae</taxon>
        <taxon>Eubacterium</taxon>
    </lineage>
</organism>
<proteinExistence type="predicted"/>
<keyword evidence="2" id="KW-1185">Reference proteome</keyword>
<dbReference type="OrthoDB" id="2068499at2"/>
<sequence>MSEKLKYCPNCLGNNVKSKYLVIDPESPLAKLKGSNLSLLYYYTMYRGFFTTFTYLDNSTCPKCKTKLIEMNLTEDEWNILNAISLEQDFVFAMDKLKQDNIIEFTTKMSEFKEIHKEWYINRHQPVESQQSQSNIPKCPICGSTNIKKISATKRILSVGTLGLAGSVVGKNQQCKDCGAKW</sequence>
<dbReference type="Proteomes" id="UP000189857">
    <property type="component" value="Unassembled WGS sequence"/>
</dbReference>
<protein>
    <submittedName>
        <fullName evidence="1">Uncharacterized protein</fullName>
    </submittedName>
</protein>
<name>A0A1T4QP12_9FIRM</name>
<dbReference type="AlphaFoldDB" id="A0A1T4QP12"/>
<dbReference type="RefSeq" id="WP_078788243.1">
    <property type="nucleotide sequence ID" value="NZ_FMTO01000024.1"/>
</dbReference>
<dbReference type="EMBL" id="FUXA01000024">
    <property type="protein sequence ID" value="SKA05503.1"/>
    <property type="molecule type" value="Genomic_DNA"/>
</dbReference>
<gene>
    <name evidence="1" type="ORF">SAMN02745110_02465</name>
</gene>
<reference evidence="1 2" key="1">
    <citation type="submission" date="2017-02" db="EMBL/GenBank/DDBJ databases">
        <authorList>
            <person name="Peterson S.W."/>
        </authorList>
    </citation>
    <scope>NUCLEOTIDE SEQUENCE [LARGE SCALE GENOMIC DNA]</scope>
    <source>
        <strain evidence="1 2">ATCC 17233</strain>
    </source>
</reference>
<evidence type="ECO:0000313" key="1">
    <source>
        <dbReference type="EMBL" id="SKA05503.1"/>
    </source>
</evidence>